<organism evidence="1 2">
    <name type="scientific">Spiromyces aspiralis</name>
    <dbReference type="NCBI Taxonomy" id="68401"/>
    <lineage>
        <taxon>Eukaryota</taxon>
        <taxon>Fungi</taxon>
        <taxon>Fungi incertae sedis</taxon>
        <taxon>Zoopagomycota</taxon>
        <taxon>Kickxellomycotina</taxon>
        <taxon>Kickxellomycetes</taxon>
        <taxon>Kickxellales</taxon>
        <taxon>Kickxellaceae</taxon>
        <taxon>Spiromyces</taxon>
    </lineage>
</organism>
<protein>
    <submittedName>
        <fullName evidence="1">Uncharacterized protein</fullName>
    </submittedName>
</protein>
<evidence type="ECO:0000313" key="1">
    <source>
        <dbReference type="EMBL" id="KAJ1679954.1"/>
    </source>
</evidence>
<accession>A0ACC1HZU3</accession>
<evidence type="ECO:0000313" key="2">
    <source>
        <dbReference type="Proteomes" id="UP001145114"/>
    </source>
</evidence>
<reference evidence="1" key="1">
    <citation type="submission" date="2022-06" db="EMBL/GenBank/DDBJ databases">
        <title>Phylogenomic reconstructions and comparative analyses of Kickxellomycotina fungi.</title>
        <authorList>
            <person name="Reynolds N.K."/>
            <person name="Stajich J.E."/>
            <person name="Barry K."/>
            <person name="Grigoriev I.V."/>
            <person name="Crous P."/>
            <person name="Smith M.E."/>
        </authorList>
    </citation>
    <scope>NUCLEOTIDE SEQUENCE</scope>
    <source>
        <strain evidence="1">RSA 2271</strain>
    </source>
</reference>
<dbReference type="Proteomes" id="UP001145114">
    <property type="component" value="Unassembled WGS sequence"/>
</dbReference>
<keyword evidence="2" id="KW-1185">Reference proteome</keyword>
<gene>
    <name evidence="1" type="ORF">EV182_000978</name>
</gene>
<proteinExistence type="predicted"/>
<dbReference type="EMBL" id="JAMZIH010000099">
    <property type="protein sequence ID" value="KAJ1679954.1"/>
    <property type="molecule type" value="Genomic_DNA"/>
</dbReference>
<name>A0ACC1HZU3_9FUNG</name>
<sequence length="243" mass="27533">MRELILVLMICKIGFIPNDSVTHLKLVEKGFHKEDMALAVLIDFPVQIIFGYYAARWSQGKNAITPWRYAYMARLFFSFLGMMSVYWIPAGGVTASYFYFILAIKIAASMASTVQFVGISAFFTQIADPVIGGTYMTLVNTLSNFGGTWPVYFVLEFVDWFSVATCHFPGEHSREFTCLTRPQKEQCGQEGGKCVVHRDGYYTVSIFCMAVGLVLFYAFIRPTVMKLEALDLRAWRVIRSSKS</sequence>
<comment type="caution">
    <text evidence="1">The sequence shown here is derived from an EMBL/GenBank/DDBJ whole genome shotgun (WGS) entry which is preliminary data.</text>
</comment>